<protein>
    <submittedName>
        <fullName evidence="1">Uncharacterized protein</fullName>
    </submittedName>
</protein>
<name>A0A444YB78_ARAHY</name>
<dbReference type="AlphaFoldDB" id="A0A444YB78"/>
<comment type="caution">
    <text evidence="1">The sequence shown here is derived from an EMBL/GenBank/DDBJ whole genome shotgun (WGS) entry which is preliminary data.</text>
</comment>
<organism evidence="1 2">
    <name type="scientific">Arachis hypogaea</name>
    <name type="common">Peanut</name>
    <dbReference type="NCBI Taxonomy" id="3818"/>
    <lineage>
        <taxon>Eukaryota</taxon>
        <taxon>Viridiplantae</taxon>
        <taxon>Streptophyta</taxon>
        <taxon>Embryophyta</taxon>
        <taxon>Tracheophyta</taxon>
        <taxon>Spermatophyta</taxon>
        <taxon>Magnoliopsida</taxon>
        <taxon>eudicotyledons</taxon>
        <taxon>Gunneridae</taxon>
        <taxon>Pentapetalae</taxon>
        <taxon>rosids</taxon>
        <taxon>fabids</taxon>
        <taxon>Fabales</taxon>
        <taxon>Fabaceae</taxon>
        <taxon>Papilionoideae</taxon>
        <taxon>50 kb inversion clade</taxon>
        <taxon>dalbergioids sensu lato</taxon>
        <taxon>Dalbergieae</taxon>
        <taxon>Pterocarpus clade</taxon>
        <taxon>Arachis</taxon>
    </lineage>
</organism>
<dbReference type="EMBL" id="SDMP01000017">
    <property type="protein sequence ID" value="RYQ99194.1"/>
    <property type="molecule type" value="Genomic_DNA"/>
</dbReference>
<reference evidence="1 2" key="1">
    <citation type="submission" date="2019-01" db="EMBL/GenBank/DDBJ databases">
        <title>Sequencing of cultivated peanut Arachis hypogaea provides insights into genome evolution and oil improvement.</title>
        <authorList>
            <person name="Chen X."/>
        </authorList>
    </citation>
    <scope>NUCLEOTIDE SEQUENCE [LARGE SCALE GENOMIC DNA]</scope>
    <source>
        <strain evidence="2">cv. Fuhuasheng</strain>
        <tissue evidence="1">Leaves</tissue>
    </source>
</reference>
<dbReference type="PANTHER" id="PTHR47719:SF2">
    <property type="entry name" value="SKP1-INTERACTING PARTNER 15"/>
    <property type="match status" value="1"/>
</dbReference>
<keyword evidence="2" id="KW-1185">Reference proteome</keyword>
<dbReference type="PANTHER" id="PTHR47719">
    <property type="entry name" value="SKP1-INTERACTING PARTNER 15"/>
    <property type="match status" value="1"/>
</dbReference>
<proteinExistence type="predicted"/>
<accession>A0A444YB78</accession>
<dbReference type="Proteomes" id="UP000289738">
    <property type="component" value="Chromosome B07"/>
</dbReference>
<gene>
    <name evidence="1" type="ORF">Ahy_B07g087089</name>
</gene>
<sequence length="86" mass="9755">MEWEETGRIPPEIFRCFRESIKFKIFGGGDRVSFLANRIGKKLVLWDRSRSSGDVVGDGDGESDGGRIILSAKVYLLWVPDHTDIR</sequence>
<evidence type="ECO:0000313" key="1">
    <source>
        <dbReference type="EMBL" id="RYQ99194.1"/>
    </source>
</evidence>
<evidence type="ECO:0000313" key="2">
    <source>
        <dbReference type="Proteomes" id="UP000289738"/>
    </source>
</evidence>